<sequence length="60" mass="6442">MLLSLGDILTGIHLEGTGSQVAHCAEGCRVVFAVSIRDASRAVGRVTRIDAKRSNFNVSW</sequence>
<dbReference type="Proteomes" id="UP000887564">
    <property type="component" value="Unplaced"/>
</dbReference>
<name>A0A914S2I6_PAREQ</name>
<keyword evidence="1" id="KW-1185">Reference proteome</keyword>
<dbReference type="WBParaSite" id="PEQ_0001252201-mRNA-1">
    <property type="protein sequence ID" value="PEQ_0001252201-mRNA-1"/>
    <property type="gene ID" value="PEQ_0001252201"/>
</dbReference>
<proteinExistence type="predicted"/>
<organism evidence="1 2">
    <name type="scientific">Parascaris equorum</name>
    <name type="common">Equine roundworm</name>
    <dbReference type="NCBI Taxonomy" id="6256"/>
    <lineage>
        <taxon>Eukaryota</taxon>
        <taxon>Metazoa</taxon>
        <taxon>Ecdysozoa</taxon>
        <taxon>Nematoda</taxon>
        <taxon>Chromadorea</taxon>
        <taxon>Rhabditida</taxon>
        <taxon>Spirurina</taxon>
        <taxon>Ascaridomorpha</taxon>
        <taxon>Ascaridoidea</taxon>
        <taxon>Ascarididae</taxon>
        <taxon>Parascaris</taxon>
    </lineage>
</organism>
<accession>A0A914S2I6</accession>
<protein>
    <submittedName>
        <fullName evidence="2">Uncharacterized protein</fullName>
    </submittedName>
</protein>
<evidence type="ECO:0000313" key="2">
    <source>
        <dbReference type="WBParaSite" id="PEQ_0001252201-mRNA-1"/>
    </source>
</evidence>
<evidence type="ECO:0000313" key="1">
    <source>
        <dbReference type="Proteomes" id="UP000887564"/>
    </source>
</evidence>
<reference evidence="2" key="1">
    <citation type="submission" date="2022-11" db="UniProtKB">
        <authorList>
            <consortium name="WormBaseParasite"/>
        </authorList>
    </citation>
    <scope>IDENTIFICATION</scope>
</reference>
<dbReference type="AlphaFoldDB" id="A0A914S2I6"/>